<keyword evidence="9" id="KW-1185">Reference proteome</keyword>
<feature type="active site" description="Charge relay system" evidence="5">
    <location>
        <position position="280"/>
    </location>
</feature>
<dbReference type="GO" id="GO:0005615">
    <property type="term" value="C:extracellular space"/>
    <property type="evidence" value="ECO:0007669"/>
    <property type="project" value="TreeGrafter"/>
</dbReference>
<proteinExistence type="inferred from homology"/>
<feature type="active site" description="Charge relay system" evidence="5">
    <location>
        <position position="83"/>
    </location>
</feature>
<evidence type="ECO:0000259" key="7">
    <source>
        <dbReference type="Pfam" id="PF00082"/>
    </source>
</evidence>
<name>A0A844Y804_9SPHN</name>
<feature type="active site" description="Charge relay system" evidence="5">
    <location>
        <position position="48"/>
    </location>
</feature>
<evidence type="ECO:0000256" key="3">
    <source>
        <dbReference type="ARBA" id="ARBA00022801"/>
    </source>
</evidence>
<dbReference type="PANTHER" id="PTHR43806:SF11">
    <property type="entry name" value="CEREVISIN-RELATED"/>
    <property type="match status" value="1"/>
</dbReference>
<dbReference type="AlphaFoldDB" id="A0A844Y804"/>
<evidence type="ECO:0000256" key="6">
    <source>
        <dbReference type="SAM" id="MobiDB-lite"/>
    </source>
</evidence>
<dbReference type="Pfam" id="PF00082">
    <property type="entry name" value="Peptidase_S8"/>
    <property type="match status" value="1"/>
</dbReference>
<evidence type="ECO:0000256" key="1">
    <source>
        <dbReference type="ARBA" id="ARBA00011073"/>
    </source>
</evidence>
<dbReference type="Proteomes" id="UP000430272">
    <property type="component" value="Unassembled WGS sequence"/>
</dbReference>
<keyword evidence="2 5" id="KW-0645">Protease</keyword>
<evidence type="ECO:0000256" key="2">
    <source>
        <dbReference type="ARBA" id="ARBA00022670"/>
    </source>
</evidence>
<dbReference type="PANTHER" id="PTHR43806">
    <property type="entry name" value="PEPTIDASE S8"/>
    <property type="match status" value="1"/>
</dbReference>
<dbReference type="PRINTS" id="PR00723">
    <property type="entry name" value="SUBTILISIN"/>
</dbReference>
<feature type="compositionally biased region" description="Polar residues" evidence="6">
    <location>
        <begin position="10"/>
        <end position="19"/>
    </location>
</feature>
<comment type="caution">
    <text evidence="8">The sequence shown here is derived from an EMBL/GenBank/DDBJ whole genome shotgun (WGS) entry which is preliminary data.</text>
</comment>
<organism evidence="8 9">
    <name type="scientific">Qipengyuania pelagi</name>
    <dbReference type="NCBI Taxonomy" id="994320"/>
    <lineage>
        <taxon>Bacteria</taxon>
        <taxon>Pseudomonadati</taxon>
        <taxon>Pseudomonadota</taxon>
        <taxon>Alphaproteobacteria</taxon>
        <taxon>Sphingomonadales</taxon>
        <taxon>Erythrobacteraceae</taxon>
        <taxon>Qipengyuania</taxon>
    </lineage>
</organism>
<dbReference type="InterPro" id="IPR000209">
    <property type="entry name" value="Peptidase_S8/S53_dom"/>
</dbReference>
<feature type="domain" description="Peptidase S8/S53" evidence="7">
    <location>
        <begin position="39"/>
        <end position="326"/>
    </location>
</feature>
<reference evidence="8 9" key="1">
    <citation type="submission" date="2019-12" db="EMBL/GenBank/DDBJ databases">
        <title>Genomic-based taxomic classification of the family Erythrobacteraceae.</title>
        <authorList>
            <person name="Xu L."/>
        </authorList>
    </citation>
    <scope>NUCLEOTIDE SEQUENCE [LARGE SCALE GENOMIC DNA]</scope>
    <source>
        <strain evidence="8 9">JCM 17468</strain>
    </source>
</reference>
<dbReference type="InterPro" id="IPR015500">
    <property type="entry name" value="Peptidase_S8_subtilisin-rel"/>
</dbReference>
<protein>
    <submittedName>
        <fullName evidence="8">S8 family serine peptidase</fullName>
    </submittedName>
</protein>
<sequence length="349" mass="36009">MPMALIDGRPSSTEGSTPENGGGSWGIDACGASATGTDGTGVKLAVIDSGIDLAHPAFASVTDRIEVRDFTGSASEGHDVMGHGTHCAGTMFGQDVDGRRIGIAREFERAFVAKVFGDDGASDTASLWDAMIWAQRSGANVISMSLGFDVPGMIERLMDWYDLPQKVAASQALVSFAKNLRAFDTQIAAMEAQAAFGGGALVFAASGNESERDVDPRHVVSASLPASAKGVIPVGAFGPLDRGYCVADFSNTDPACVAPGVGILSAEAGGTGLLALDGTSMACPHAAGVAALWWQRLQQKDGDADPARVRDALFGAMTQDGLVERRNGADYGRGRIMAPVDGEAAARAR</sequence>
<dbReference type="PROSITE" id="PS00138">
    <property type="entry name" value="SUBTILASE_SER"/>
    <property type="match status" value="1"/>
</dbReference>
<dbReference type="EMBL" id="WTYD01000001">
    <property type="protein sequence ID" value="MXO54364.1"/>
    <property type="molecule type" value="Genomic_DNA"/>
</dbReference>
<feature type="region of interest" description="Disordered" evidence="6">
    <location>
        <begin position="1"/>
        <end position="28"/>
    </location>
</feature>
<evidence type="ECO:0000313" key="8">
    <source>
        <dbReference type="EMBL" id="MXO54364.1"/>
    </source>
</evidence>
<evidence type="ECO:0000256" key="4">
    <source>
        <dbReference type="ARBA" id="ARBA00022825"/>
    </source>
</evidence>
<evidence type="ECO:0000256" key="5">
    <source>
        <dbReference type="PROSITE-ProRule" id="PRU01240"/>
    </source>
</evidence>
<dbReference type="InterPro" id="IPR036852">
    <property type="entry name" value="Peptidase_S8/S53_dom_sf"/>
</dbReference>
<dbReference type="GO" id="GO:0004252">
    <property type="term" value="F:serine-type endopeptidase activity"/>
    <property type="evidence" value="ECO:0007669"/>
    <property type="project" value="UniProtKB-UniRule"/>
</dbReference>
<comment type="similarity">
    <text evidence="1 5">Belongs to the peptidase S8 family.</text>
</comment>
<gene>
    <name evidence="8" type="ORF">GRI47_10165</name>
</gene>
<dbReference type="SUPFAM" id="SSF52743">
    <property type="entry name" value="Subtilisin-like"/>
    <property type="match status" value="1"/>
</dbReference>
<evidence type="ECO:0000313" key="9">
    <source>
        <dbReference type="Proteomes" id="UP000430272"/>
    </source>
</evidence>
<keyword evidence="3 5" id="KW-0378">Hydrolase</keyword>
<accession>A0A844Y804</accession>
<dbReference type="GO" id="GO:0006508">
    <property type="term" value="P:proteolysis"/>
    <property type="evidence" value="ECO:0007669"/>
    <property type="project" value="UniProtKB-KW"/>
</dbReference>
<dbReference type="PROSITE" id="PS51892">
    <property type="entry name" value="SUBTILASE"/>
    <property type="match status" value="1"/>
</dbReference>
<dbReference type="Gene3D" id="3.40.50.200">
    <property type="entry name" value="Peptidase S8/S53 domain"/>
    <property type="match status" value="1"/>
</dbReference>
<keyword evidence="4 5" id="KW-0720">Serine protease</keyword>
<dbReference type="InterPro" id="IPR023828">
    <property type="entry name" value="Peptidase_S8_Ser-AS"/>
</dbReference>
<dbReference type="InterPro" id="IPR050131">
    <property type="entry name" value="Peptidase_S8_subtilisin-like"/>
</dbReference>